<feature type="signal peptide" evidence="1">
    <location>
        <begin position="1"/>
        <end position="21"/>
    </location>
</feature>
<dbReference type="Pfam" id="PF14295">
    <property type="entry name" value="PAN_4"/>
    <property type="match status" value="3"/>
</dbReference>
<feature type="domain" description="Apple" evidence="2">
    <location>
        <begin position="197"/>
        <end position="222"/>
    </location>
</feature>
<evidence type="ECO:0000259" key="2">
    <source>
        <dbReference type="Pfam" id="PF14295"/>
    </source>
</evidence>
<feature type="chain" id="PRO_5012350065" description="Apple domain-containing protein" evidence="1">
    <location>
        <begin position="22"/>
        <end position="232"/>
    </location>
</feature>
<name>A0A1Y2C103_9FUNG</name>
<evidence type="ECO:0000313" key="4">
    <source>
        <dbReference type="Proteomes" id="UP000193642"/>
    </source>
</evidence>
<comment type="caution">
    <text evidence="3">The sequence shown here is derived from an EMBL/GenBank/DDBJ whole genome shotgun (WGS) entry which is preliminary data.</text>
</comment>
<dbReference type="Proteomes" id="UP000193642">
    <property type="component" value="Unassembled WGS sequence"/>
</dbReference>
<feature type="domain" description="Apple" evidence="2">
    <location>
        <begin position="53"/>
        <end position="84"/>
    </location>
</feature>
<proteinExistence type="predicted"/>
<dbReference type="EMBL" id="MCGO01000034">
    <property type="protein sequence ID" value="ORY40699.1"/>
    <property type="molecule type" value="Genomic_DNA"/>
</dbReference>
<organism evidence="3 4">
    <name type="scientific">Rhizoclosmatium globosum</name>
    <dbReference type="NCBI Taxonomy" id="329046"/>
    <lineage>
        <taxon>Eukaryota</taxon>
        <taxon>Fungi</taxon>
        <taxon>Fungi incertae sedis</taxon>
        <taxon>Chytridiomycota</taxon>
        <taxon>Chytridiomycota incertae sedis</taxon>
        <taxon>Chytridiomycetes</taxon>
        <taxon>Chytridiales</taxon>
        <taxon>Chytriomycetaceae</taxon>
        <taxon>Rhizoclosmatium</taxon>
    </lineage>
</organism>
<keyword evidence="4" id="KW-1185">Reference proteome</keyword>
<dbReference type="AlphaFoldDB" id="A0A1Y2C103"/>
<feature type="domain" description="Apple" evidence="2">
    <location>
        <begin position="114"/>
        <end position="154"/>
    </location>
</feature>
<keyword evidence="1" id="KW-0732">Signal</keyword>
<protein>
    <recommendedName>
        <fullName evidence="2">Apple domain-containing protein</fullName>
    </recommendedName>
</protein>
<evidence type="ECO:0000256" key="1">
    <source>
        <dbReference type="SAM" id="SignalP"/>
    </source>
</evidence>
<dbReference type="InterPro" id="IPR003609">
    <property type="entry name" value="Pan_app"/>
</dbReference>
<dbReference type="OrthoDB" id="10581034at2759"/>
<reference evidence="3 4" key="1">
    <citation type="submission" date="2016-07" db="EMBL/GenBank/DDBJ databases">
        <title>Pervasive Adenine N6-methylation of Active Genes in Fungi.</title>
        <authorList>
            <consortium name="DOE Joint Genome Institute"/>
            <person name="Mondo S.J."/>
            <person name="Dannebaum R.O."/>
            <person name="Kuo R.C."/>
            <person name="Labutti K."/>
            <person name="Haridas S."/>
            <person name="Kuo A."/>
            <person name="Salamov A."/>
            <person name="Ahrendt S.R."/>
            <person name="Lipzen A."/>
            <person name="Sullivan W."/>
            <person name="Andreopoulos W.B."/>
            <person name="Clum A."/>
            <person name="Lindquist E."/>
            <person name="Daum C."/>
            <person name="Ramamoorthy G.K."/>
            <person name="Gryganskyi A."/>
            <person name="Culley D."/>
            <person name="Magnuson J.K."/>
            <person name="James T.Y."/>
            <person name="O'Malley M.A."/>
            <person name="Stajich J.E."/>
            <person name="Spatafora J.W."/>
            <person name="Visel A."/>
            <person name="Grigoriev I.V."/>
        </authorList>
    </citation>
    <scope>NUCLEOTIDE SEQUENCE [LARGE SCALE GENOMIC DNA]</scope>
    <source>
        <strain evidence="3 4">JEL800</strain>
    </source>
</reference>
<gene>
    <name evidence="3" type="ORF">BCR33DRAFT_827532</name>
</gene>
<evidence type="ECO:0000313" key="3">
    <source>
        <dbReference type="EMBL" id="ORY40699.1"/>
    </source>
</evidence>
<dbReference type="Gene3D" id="3.50.4.10">
    <property type="entry name" value="Hepatocyte Growth Factor"/>
    <property type="match status" value="1"/>
</dbReference>
<sequence>MKGQANTVFLSLIIVAKTVLSVQLDAIPYTTVWTELPNVNISPGASAYLRQPPATNASDCANFCNTNGLCIGAVYRSSDQHCWLLSSYLQFPQAQTDNTVSSFLRFGSAMAGLDYAGNTISSESASSVSDCATKCALKQGCIAGVFKNSKCEYKSLLAGTPVTTDNPSLWTLTAPSPPLSFIGLPGIQISPGVAIFDFAPTSNPADCASACAITPSCAVTNFRSLRYVVSGA</sequence>
<accession>A0A1Y2C103</accession>